<dbReference type="InterPro" id="IPR003961">
    <property type="entry name" value="FN3_dom"/>
</dbReference>
<feature type="domain" description="Fibronectin type-III" evidence="5">
    <location>
        <begin position="124"/>
        <end position="211"/>
    </location>
</feature>
<dbReference type="GO" id="GO:0016798">
    <property type="term" value="F:hydrolase activity, acting on glycosyl bonds"/>
    <property type="evidence" value="ECO:0007669"/>
    <property type="project" value="UniProtKB-KW"/>
</dbReference>
<name>A0A4Q7L5I2_9PSEU</name>
<evidence type="ECO:0000259" key="5">
    <source>
        <dbReference type="PROSITE" id="PS50853"/>
    </source>
</evidence>
<dbReference type="OrthoDB" id="5476529at2"/>
<dbReference type="GO" id="GO:0000272">
    <property type="term" value="P:polysaccharide catabolic process"/>
    <property type="evidence" value="ECO:0007669"/>
    <property type="project" value="UniProtKB-KW"/>
</dbReference>
<accession>A0A4Q7L5I2</accession>
<keyword evidence="7" id="KW-1185">Reference proteome</keyword>
<keyword evidence="2" id="KW-0326">Glycosidase</keyword>
<evidence type="ECO:0000313" key="7">
    <source>
        <dbReference type="Proteomes" id="UP000294257"/>
    </source>
</evidence>
<dbReference type="Proteomes" id="UP000294257">
    <property type="component" value="Unassembled WGS sequence"/>
</dbReference>
<dbReference type="SUPFAM" id="SSF49265">
    <property type="entry name" value="Fibronectin type III"/>
    <property type="match status" value="1"/>
</dbReference>
<dbReference type="AlphaFoldDB" id="A0A4Q7L5I2"/>
<dbReference type="EMBL" id="SGWQ01000001">
    <property type="protein sequence ID" value="RZS44888.1"/>
    <property type="molecule type" value="Genomic_DNA"/>
</dbReference>
<keyword evidence="4" id="KW-0732">Signal</keyword>
<gene>
    <name evidence="6" type="ORF">EV193_101768</name>
</gene>
<feature type="chain" id="PRO_5020414044" description="Fibronectin type-III domain-containing protein" evidence="4">
    <location>
        <begin position="24"/>
        <end position="306"/>
    </location>
</feature>
<dbReference type="Pfam" id="PF00041">
    <property type="entry name" value="fn3"/>
    <property type="match status" value="1"/>
</dbReference>
<dbReference type="InterPro" id="IPR013783">
    <property type="entry name" value="Ig-like_fold"/>
</dbReference>
<dbReference type="CDD" id="cd00063">
    <property type="entry name" value="FN3"/>
    <property type="match status" value="2"/>
</dbReference>
<keyword evidence="3" id="KW-0624">Polysaccharide degradation</keyword>
<keyword evidence="3" id="KW-0119">Carbohydrate metabolism</keyword>
<dbReference type="PANTHER" id="PTHR46708:SF2">
    <property type="entry name" value="FIBRONECTIN TYPE-III DOMAIN-CONTAINING PROTEIN"/>
    <property type="match status" value="1"/>
</dbReference>
<keyword evidence="1" id="KW-0677">Repeat</keyword>
<evidence type="ECO:0000256" key="2">
    <source>
        <dbReference type="ARBA" id="ARBA00023295"/>
    </source>
</evidence>
<proteinExistence type="predicted"/>
<feature type="domain" description="Fibronectin type-III" evidence="5">
    <location>
        <begin position="32"/>
        <end position="119"/>
    </location>
</feature>
<organism evidence="6 7">
    <name type="scientific">Herbihabitans rhizosphaerae</name>
    <dbReference type="NCBI Taxonomy" id="1872711"/>
    <lineage>
        <taxon>Bacteria</taxon>
        <taxon>Bacillati</taxon>
        <taxon>Actinomycetota</taxon>
        <taxon>Actinomycetes</taxon>
        <taxon>Pseudonocardiales</taxon>
        <taxon>Pseudonocardiaceae</taxon>
        <taxon>Herbihabitans</taxon>
    </lineage>
</organism>
<dbReference type="SMART" id="SM00060">
    <property type="entry name" value="FN3"/>
    <property type="match status" value="3"/>
</dbReference>
<dbReference type="InterPro" id="IPR036116">
    <property type="entry name" value="FN3_sf"/>
</dbReference>
<dbReference type="PROSITE" id="PS50853">
    <property type="entry name" value="FN3"/>
    <property type="match status" value="2"/>
</dbReference>
<reference evidence="6 7" key="1">
    <citation type="submission" date="2019-02" db="EMBL/GenBank/DDBJ databases">
        <title>Genomic Encyclopedia of Type Strains, Phase IV (KMG-IV): sequencing the most valuable type-strain genomes for metagenomic binning, comparative biology and taxonomic classification.</title>
        <authorList>
            <person name="Goeker M."/>
        </authorList>
    </citation>
    <scope>NUCLEOTIDE SEQUENCE [LARGE SCALE GENOMIC DNA]</scope>
    <source>
        <strain evidence="6 7">DSM 101727</strain>
    </source>
</reference>
<evidence type="ECO:0000256" key="1">
    <source>
        <dbReference type="ARBA" id="ARBA00022737"/>
    </source>
</evidence>
<feature type="signal peptide" evidence="4">
    <location>
        <begin position="1"/>
        <end position="23"/>
    </location>
</feature>
<dbReference type="Gene3D" id="2.60.40.10">
    <property type="entry name" value="Immunoglobulins"/>
    <property type="match status" value="3"/>
</dbReference>
<dbReference type="InterPro" id="IPR050991">
    <property type="entry name" value="ECM_Regulatory_Proteins"/>
</dbReference>
<evidence type="ECO:0000256" key="3">
    <source>
        <dbReference type="ARBA" id="ARBA00023326"/>
    </source>
</evidence>
<protein>
    <recommendedName>
        <fullName evidence="5">Fibronectin type-III domain-containing protein</fullName>
    </recommendedName>
</protein>
<dbReference type="PANTHER" id="PTHR46708">
    <property type="entry name" value="TENASCIN"/>
    <property type="match status" value="1"/>
</dbReference>
<evidence type="ECO:0000256" key="4">
    <source>
        <dbReference type="SAM" id="SignalP"/>
    </source>
</evidence>
<comment type="caution">
    <text evidence="6">The sequence shown here is derived from an EMBL/GenBank/DDBJ whole genome shotgun (WGS) entry which is preliminary data.</text>
</comment>
<sequence length="306" mass="32087">MRGSTIVVAIALSLLVSAAPAGAVRDRSAPGTPTNLRVTALTETSVSLAWDPARDNSSNWWYCVQHNFSGCIGVDPPKTTLTRPLLIPDHTYTLSVYAIDANGNRSGDSNAVTVTTPPDTTPPSPAPVLSLVAVRPTRISLNWTSSKDDISQVFHTLEMDGAPVTSGQIGLGAYTLLDVVPGSTHTFQVTAKDASDNAVRSNVLTVTTPPVTETVPPTAPTNLTLSSESGAPEIWLDWTPSTDNADAPNLILYDVYLNGVFAEHGIIGGDETIVYCVAGGPTKVELRAVDTSGNVSGPSNAIMFDC</sequence>
<evidence type="ECO:0000313" key="6">
    <source>
        <dbReference type="EMBL" id="RZS44888.1"/>
    </source>
</evidence>
<dbReference type="RefSeq" id="WP_130342510.1">
    <property type="nucleotide sequence ID" value="NZ_SGWQ01000001.1"/>
</dbReference>
<keyword evidence="2" id="KW-0378">Hydrolase</keyword>